<dbReference type="Proteomes" id="UP000650466">
    <property type="component" value="Unassembled WGS sequence"/>
</dbReference>
<keyword evidence="2" id="KW-1185">Reference proteome</keyword>
<dbReference type="EMBL" id="JACVVD010000002">
    <property type="protein sequence ID" value="MBD0380036.1"/>
    <property type="molecule type" value="Genomic_DNA"/>
</dbReference>
<gene>
    <name evidence="1" type="ORF">ICC18_07925</name>
</gene>
<dbReference type="AlphaFoldDB" id="A0A926QHY8"/>
<comment type="caution">
    <text evidence="1">The sequence shown here is derived from an EMBL/GenBank/DDBJ whole genome shotgun (WGS) entry which is preliminary data.</text>
</comment>
<dbReference type="InterPro" id="IPR018699">
    <property type="entry name" value="DUF2203"/>
</dbReference>
<accession>A0A926QHY8</accession>
<sequence>MSRKYFTVEEANGMLPTVDQELRKIQALKFEFEDKYMELRRRKNDAAGEMGGEKDPFFFMEAELEFLQIEARSLIQGFQLKGVELKDIDTGLVDFPALIDGEEVLLCWRQGEEAIEYYHSKHEGFAGRKPISE</sequence>
<dbReference type="Pfam" id="PF09969">
    <property type="entry name" value="DUF2203"/>
    <property type="match status" value="1"/>
</dbReference>
<proteinExistence type="predicted"/>
<reference evidence="1" key="1">
    <citation type="submission" date="2020-09" db="EMBL/GenBank/DDBJ databases">
        <title>Draft Genome Sequence of Paenibacillus sp. WST5.</title>
        <authorList>
            <person name="Bao Z."/>
        </authorList>
    </citation>
    <scope>NUCLEOTIDE SEQUENCE</scope>
    <source>
        <strain evidence="1">WST5</strain>
    </source>
</reference>
<protein>
    <submittedName>
        <fullName evidence="1">DUF2203 domain-containing protein</fullName>
    </submittedName>
</protein>
<name>A0A926QHY8_9BACL</name>
<organism evidence="1 2">
    <name type="scientific">Paenibacillus sedimenti</name>
    <dbReference type="NCBI Taxonomy" id="2770274"/>
    <lineage>
        <taxon>Bacteria</taxon>
        <taxon>Bacillati</taxon>
        <taxon>Bacillota</taxon>
        <taxon>Bacilli</taxon>
        <taxon>Bacillales</taxon>
        <taxon>Paenibacillaceae</taxon>
        <taxon>Paenibacillus</taxon>
    </lineage>
</organism>
<dbReference type="PIRSF" id="PIRSF016498">
    <property type="entry name" value="UCP016498"/>
    <property type="match status" value="1"/>
</dbReference>
<dbReference type="RefSeq" id="WP_188173804.1">
    <property type="nucleotide sequence ID" value="NZ_JACVVD010000002.1"/>
</dbReference>
<evidence type="ECO:0000313" key="2">
    <source>
        <dbReference type="Proteomes" id="UP000650466"/>
    </source>
</evidence>
<evidence type="ECO:0000313" key="1">
    <source>
        <dbReference type="EMBL" id="MBD0380036.1"/>
    </source>
</evidence>